<accession>A0ACC2P4P4</accession>
<gene>
    <name evidence="1" type="ORF">QAD02_013184</name>
</gene>
<reference evidence="1" key="1">
    <citation type="submission" date="2023-04" db="EMBL/GenBank/DDBJ databases">
        <title>A chromosome-level genome assembly of the parasitoid wasp Eretmocerus hayati.</title>
        <authorList>
            <person name="Zhong Y."/>
            <person name="Liu S."/>
            <person name="Liu Y."/>
        </authorList>
    </citation>
    <scope>NUCLEOTIDE SEQUENCE</scope>
    <source>
        <strain evidence="1">ZJU_SS_LIU_2023</strain>
    </source>
</reference>
<proteinExistence type="predicted"/>
<name>A0ACC2P4P4_9HYME</name>
<dbReference type="EMBL" id="CM056742">
    <property type="protein sequence ID" value="KAJ8677397.1"/>
    <property type="molecule type" value="Genomic_DNA"/>
</dbReference>
<sequence length="131" mass="14514">MISDAIRSCVVDSCISERAQGSTPSFGEVSHHLDHEISTISDADDALVGIGTDKVSCTQNPVLLAQDSECQIYARVQQIQVQLNNVQLGNTMREEDRRILPRKGDPRVLQSDSNSENAILIDGRVEFDKFR</sequence>
<dbReference type="Proteomes" id="UP001239111">
    <property type="component" value="Chromosome 2"/>
</dbReference>
<keyword evidence="2" id="KW-1185">Reference proteome</keyword>
<evidence type="ECO:0000313" key="1">
    <source>
        <dbReference type="EMBL" id="KAJ8677397.1"/>
    </source>
</evidence>
<protein>
    <submittedName>
        <fullName evidence="1">Uncharacterized protein</fullName>
    </submittedName>
</protein>
<comment type="caution">
    <text evidence="1">The sequence shown here is derived from an EMBL/GenBank/DDBJ whole genome shotgun (WGS) entry which is preliminary data.</text>
</comment>
<evidence type="ECO:0000313" key="2">
    <source>
        <dbReference type="Proteomes" id="UP001239111"/>
    </source>
</evidence>
<organism evidence="1 2">
    <name type="scientific">Eretmocerus hayati</name>
    <dbReference type="NCBI Taxonomy" id="131215"/>
    <lineage>
        <taxon>Eukaryota</taxon>
        <taxon>Metazoa</taxon>
        <taxon>Ecdysozoa</taxon>
        <taxon>Arthropoda</taxon>
        <taxon>Hexapoda</taxon>
        <taxon>Insecta</taxon>
        <taxon>Pterygota</taxon>
        <taxon>Neoptera</taxon>
        <taxon>Endopterygota</taxon>
        <taxon>Hymenoptera</taxon>
        <taxon>Apocrita</taxon>
        <taxon>Proctotrupomorpha</taxon>
        <taxon>Chalcidoidea</taxon>
        <taxon>Aphelinidae</taxon>
        <taxon>Aphelininae</taxon>
        <taxon>Eretmocerus</taxon>
    </lineage>
</organism>